<accession>A0ACB9FJT3</accession>
<comment type="caution">
    <text evidence="1">The sequence shown here is derived from an EMBL/GenBank/DDBJ whole genome shotgun (WGS) entry which is preliminary data.</text>
</comment>
<evidence type="ECO:0000313" key="1">
    <source>
        <dbReference type="EMBL" id="KAI3771422.1"/>
    </source>
</evidence>
<reference evidence="2" key="1">
    <citation type="journal article" date="2022" name="Mol. Ecol. Resour.">
        <title>The genomes of chicory, endive, great burdock and yacon provide insights into Asteraceae palaeo-polyploidization history and plant inulin production.</title>
        <authorList>
            <person name="Fan W."/>
            <person name="Wang S."/>
            <person name="Wang H."/>
            <person name="Wang A."/>
            <person name="Jiang F."/>
            <person name="Liu H."/>
            <person name="Zhao H."/>
            <person name="Xu D."/>
            <person name="Zhang Y."/>
        </authorList>
    </citation>
    <scope>NUCLEOTIDE SEQUENCE [LARGE SCALE GENOMIC DNA]</scope>
    <source>
        <strain evidence="2">cv. Niubang</strain>
    </source>
</reference>
<name>A0ACB9FJT3_ARCLA</name>
<keyword evidence="2" id="KW-1185">Reference proteome</keyword>
<sequence>MACASVGGEENTLQTSPFARESKVLSGDLQLSSSPDEAPGQTTEIIMLSLPECSNDCQTPPEQQFYSQNSNNFTDDKGGNC</sequence>
<protein>
    <submittedName>
        <fullName evidence="1">Uncharacterized protein</fullName>
    </submittedName>
</protein>
<organism evidence="1 2">
    <name type="scientific">Arctium lappa</name>
    <name type="common">Greater burdock</name>
    <name type="synonym">Lappa major</name>
    <dbReference type="NCBI Taxonomy" id="4217"/>
    <lineage>
        <taxon>Eukaryota</taxon>
        <taxon>Viridiplantae</taxon>
        <taxon>Streptophyta</taxon>
        <taxon>Embryophyta</taxon>
        <taxon>Tracheophyta</taxon>
        <taxon>Spermatophyta</taxon>
        <taxon>Magnoliopsida</taxon>
        <taxon>eudicotyledons</taxon>
        <taxon>Gunneridae</taxon>
        <taxon>Pentapetalae</taxon>
        <taxon>asterids</taxon>
        <taxon>campanulids</taxon>
        <taxon>Asterales</taxon>
        <taxon>Asteraceae</taxon>
        <taxon>Carduoideae</taxon>
        <taxon>Cardueae</taxon>
        <taxon>Arctiinae</taxon>
        <taxon>Arctium</taxon>
    </lineage>
</organism>
<evidence type="ECO:0000313" key="2">
    <source>
        <dbReference type="Proteomes" id="UP001055879"/>
    </source>
</evidence>
<dbReference type="EMBL" id="CM042047">
    <property type="protein sequence ID" value="KAI3771422.1"/>
    <property type="molecule type" value="Genomic_DNA"/>
</dbReference>
<gene>
    <name evidence="1" type="ORF">L6452_02586</name>
</gene>
<dbReference type="Proteomes" id="UP001055879">
    <property type="component" value="Linkage Group LG01"/>
</dbReference>
<reference evidence="1 2" key="2">
    <citation type="journal article" date="2022" name="Mol. Ecol. Resour.">
        <title>The genomes of chicory, endive, great burdock and yacon provide insights into Asteraceae paleo-polyploidization history and plant inulin production.</title>
        <authorList>
            <person name="Fan W."/>
            <person name="Wang S."/>
            <person name="Wang H."/>
            <person name="Wang A."/>
            <person name="Jiang F."/>
            <person name="Liu H."/>
            <person name="Zhao H."/>
            <person name="Xu D."/>
            <person name="Zhang Y."/>
        </authorList>
    </citation>
    <scope>NUCLEOTIDE SEQUENCE [LARGE SCALE GENOMIC DNA]</scope>
    <source>
        <strain evidence="2">cv. Niubang</strain>
    </source>
</reference>
<proteinExistence type="predicted"/>